<dbReference type="Pfam" id="PF00692">
    <property type="entry name" value="dUTPase"/>
    <property type="match status" value="1"/>
</dbReference>
<feature type="domain" description="dUTPase-like" evidence="6">
    <location>
        <begin position="14"/>
        <end position="90"/>
    </location>
</feature>
<evidence type="ECO:0000313" key="8">
    <source>
        <dbReference type="Proteomes" id="UP000694423"/>
    </source>
</evidence>
<dbReference type="Ensembl" id="ENSDNVT00000016500.1">
    <property type="protein sequence ID" value="ENSDNVP00000013719.1"/>
    <property type="gene ID" value="ENSDNVG00000009676.1"/>
</dbReference>
<dbReference type="AlphaFoldDB" id="A0A8C4P8B1"/>
<accession>A0A8C4P8B1</accession>
<name>A0A8C4P8B1_DRONO</name>
<dbReference type="PANTHER" id="PTHR11241">
    <property type="entry name" value="DEOXYURIDINE 5'-TRIPHOSPHATE NUCLEOTIDOHYDROLASE"/>
    <property type="match status" value="1"/>
</dbReference>
<keyword evidence="3 5" id="KW-0378">Hydrolase</keyword>
<comment type="similarity">
    <text evidence="2 5">Belongs to the dUTPase family.</text>
</comment>
<evidence type="ECO:0000256" key="1">
    <source>
        <dbReference type="ARBA" id="ARBA00005142"/>
    </source>
</evidence>
<dbReference type="CDD" id="cd07557">
    <property type="entry name" value="trimeric_dUTPase"/>
    <property type="match status" value="1"/>
</dbReference>
<comment type="cofactor">
    <cofactor evidence="5">
        <name>Mg(2+)</name>
        <dbReference type="ChEBI" id="CHEBI:18420"/>
    </cofactor>
</comment>
<dbReference type="GO" id="GO:0000287">
    <property type="term" value="F:magnesium ion binding"/>
    <property type="evidence" value="ECO:0007669"/>
    <property type="project" value="UniProtKB-UniRule"/>
</dbReference>
<dbReference type="InterPro" id="IPR029054">
    <property type="entry name" value="dUTPase-like"/>
</dbReference>
<reference evidence="7" key="2">
    <citation type="submission" date="2025-09" db="UniProtKB">
        <authorList>
            <consortium name="Ensembl"/>
        </authorList>
    </citation>
    <scope>IDENTIFICATION</scope>
</reference>
<evidence type="ECO:0000256" key="5">
    <source>
        <dbReference type="RuleBase" id="RU367024"/>
    </source>
</evidence>
<evidence type="ECO:0000256" key="3">
    <source>
        <dbReference type="ARBA" id="ARBA00022801"/>
    </source>
</evidence>
<evidence type="ECO:0000313" key="7">
    <source>
        <dbReference type="Ensembl" id="ENSDNVP00000013719.1"/>
    </source>
</evidence>
<organism evidence="7 8">
    <name type="scientific">Dromaius novaehollandiae</name>
    <name type="common">Emu</name>
    <dbReference type="NCBI Taxonomy" id="8790"/>
    <lineage>
        <taxon>Eukaryota</taxon>
        <taxon>Metazoa</taxon>
        <taxon>Chordata</taxon>
        <taxon>Craniata</taxon>
        <taxon>Vertebrata</taxon>
        <taxon>Euteleostomi</taxon>
        <taxon>Archelosauria</taxon>
        <taxon>Archosauria</taxon>
        <taxon>Dinosauria</taxon>
        <taxon>Saurischia</taxon>
        <taxon>Theropoda</taxon>
        <taxon>Coelurosauria</taxon>
        <taxon>Aves</taxon>
        <taxon>Palaeognathae</taxon>
        <taxon>Casuariiformes</taxon>
        <taxon>Dromaiidae</taxon>
        <taxon>Dromaius</taxon>
    </lineage>
</organism>
<comment type="pathway">
    <text evidence="1 5">Pyrimidine metabolism; dUMP biosynthesis; dUMP from dCTP (dUTP route): step 2/2.</text>
</comment>
<dbReference type="InterPro" id="IPR008181">
    <property type="entry name" value="dUTPase"/>
</dbReference>
<comment type="function">
    <text evidence="5">Involved in nucleotide metabolism via production of dUMP, the immediate precursor of thymidine nucleotides, and decreases the intracellular concentration of dUTP so that uracil cannot be incorporated into DNA.</text>
</comment>
<reference evidence="7" key="1">
    <citation type="submission" date="2025-08" db="UniProtKB">
        <authorList>
            <consortium name="Ensembl"/>
        </authorList>
    </citation>
    <scope>IDENTIFICATION</scope>
</reference>
<comment type="catalytic activity">
    <reaction evidence="5">
        <text>dUTP + H2O = dUMP + diphosphate + H(+)</text>
        <dbReference type="Rhea" id="RHEA:10248"/>
        <dbReference type="ChEBI" id="CHEBI:15377"/>
        <dbReference type="ChEBI" id="CHEBI:15378"/>
        <dbReference type="ChEBI" id="CHEBI:33019"/>
        <dbReference type="ChEBI" id="CHEBI:61555"/>
        <dbReference type="ChEBI" id="CHEBI:246422"/>
        <dbReference type="EC" id="3.6.1.23"/>
    </reaction>
</comment>
<evidence type="ECO:0000256" key="4">
    <source>
        <dbReference type="ARBA" id="ARBA00023080"/>
    </source>
</evidence>
<protein>
    <recommendedName>
        <fullName evidence="5">Deoxyuridine 5'-triphosphate nucleotidohydrolase</fullName>
        <shortName evidence="5">dUTPase</shortName>
        <ecNumber evidence="5">3.6.1.23</ecNumber>
    </recommendedName>
    <alternativeName>
        <fullName evidence="5">dUTP pyrophosphatase</fullName>
    </alternativeName>
</protein>
<keyword evidence="8" id="KW-1185">Reference proteome</keyword>
<dbReference type="Gene3D" id="2.70.40.10">
    <property type="match status" value="1"/>
</dbReference>
<evidence type="ECO:0000259" key="6">
    <source>
        <dbReference type="Pfam" id="PF00692"/>
    </source>
</evidence>
<dbReference type="GO" id="GO:0004170">
    <property type="term" value="F:dUTP diphosphatase activity"/>
    <property type="evidence" value="ECO:0007669"/>
    <property type="project" value="UniProtKB-UniRule"/>
</dbReference>
<dbReference type="InterPro" id="IPR036157">
    <property type="entry name" value="dUTPase-like_sf"/>
</dbReference>
<keyword evidence="5" id="KW-0479">Metal-binding</keyword>
<dbReference type="InterPro" id="IPR033704">
    <property type="entry name" value="dUTPase_trimeric"/>
</dbReference>
<dbReference type="GO" id="GO:0006226">
    <property type="term" value="P:dUMP biosynthetic process"/>
    <property type="evidence" value="ECO:0007669"/>
    <property type="project" value="UniProtKB-UniRule"/>
</dbReference>
<keyword evidence="4 5" id="KW-0546">Nucleotide metabolism</keyword>
<keyword evidence="5" id="KW-0460">Magnesium</keyword>
<dbReference type="GO" id="GO:0046081">
    <property type="term" value="P:dUTP catabolic process"/>
    <property type="evidence" value="ECO:0007669"/>
    <property type="project" value="UniProtKB-UniRule"/>
</dbReference>
<proteinExistence type="inferred from homology"/>
<dbReference type="PANTHER" id="PTHR11241:SF0">
    <property type="entry name" value="DEOXYURIDINE 5'-TRIPHOSPHATE NUCLEOTIDOHYDROLASE"/>
    <property type="match status" value="1"/>
</dbReference>
<dbReference type="EC" id="3.6.1.23" evidence="5"/>
<dbReference type="SUPFAM" id="SSF51283">
    <property type="entry name" value="dUTPase-like"/>
    <property type="match status" value="1"/>
</dbReference>
<dbReference type="Proteomes" id="UP000694423">
    <property type="component" value="Unplaced"/>
</dbReference>
<evidence type="ECO:0000256" key="2">
    <source>
        <dbReference type="ARBA" id="ARBA00006581"/>
    </source>
</evidence>
<sequence length="98" mass="10845">LQGVAFEIGLETCLPMRNRPKSAGLDLLWPHKERTLEPDSHHLVSMGLAIALPQGYYGCMVPCTSLALWGVDIIAGVIDSNYLEEVKVVIHYTRSQPL</sequence>